<gene>
    <name evidence="2" type="ORF">PHYBOEH_008306</name>
</gene>
<evidence type="ECO:0000313" key="2">
    <source>
        <dbReference type="EMBL" id="KAG7399663.1"/>
    </source>
</evidence>
<protein>
    <submittedName>
        <fullName evidence="2">Uncharacterized protein</fullName>
    </submittedName>
</protein>
<dbReference type="Proteomes" id="UP000693981">
    <property type="component" value="Unassembled WGS sequence"/>
</dbReference>
<accession>A0A8T1X6J8</accession>
<reference evidence="2" key="1">
    <citation type="submission" date="2021-02" db="EMBL/GenBank/DDBJ databases">
        <authorList>
            <person name="Palmer J.M."/>
        </authorList>
    </citation>
    <scope>NUCLEOTIDE SEQUENCE</scope>
    <source>
        <strain evidence="2">SCRP23</strain>
    </source>
</reference>
<dbReference type="AlphaFoldDB" id="A0A8T1X6J8"/>
<organism evidence="2 3">
    <name type="scientific">Phytophthora boehmeriae</name>
    <dbReference type="NCBI Taxonomy" id="109152"/>
    <lineage>
        <taxon>Eukaryota</taxon>
        <taxon>Sar</taxon>
        <taxon>Stramenopiles</taxon>
        <taxon>Oomycota</taxon>
        <taxon>Peronosporomycetes</taxon>
        <taxon>Peronosporales</taxon>
        <taxon>Peronosporaceae</taxon>
        <taxon>Phytophthora</taxon>
    </lineage>
</organism>
<keyword evidence="3" id="KW-1185">Reference proteome</keyword>
<proteinExistence type="predicted"/>
<feature type="region of interest" description="Disordered" evidence="1">
    <location>
        <begin position="78"/>
        <end position="133"/>
    </location>
</feature>
<evidence type="ECO:0000313" key="3">
    <source>
        <dbReference type="Proteomes" id="UP000693981"/>
    </source>
</evidence>
<dbReference type="EMBL" id="JAGDFL010000048">
    <property type="protein sequence ID" value="KAG7399663.1"/>
    <property type="molecule type" value="Genomic_DNA"/>
</dbReference>
<evidence type="ECO:0000256" key="1">
    <source>
        <dbReference type="SAM" id="MobiDB-lite"/>
    </source>
</evidence>
<sequence>MPTSSYYTAPFGDHTPALVENASNHDSTGLTDVSTTINTLALVVDSPNYYAATTFNPASCNHTTNFVDDTSHCDIAAGHSRDNSAATTTNTPRHDRPAYVDITSSGDDGAADDDLIPNRDRGTTVIDFSSSHD</sequence>
<comment type="caution">
    <text evidence="2">The sequence shown here is derived from an EMBL/GenBank/DDBJ whole genome shotgun (WGS) entry which is preliminary data.</text>
</comment>
<name>A0A8T1X6J8_9STRA</name>